<dbReference type="GO" id="GO:0006352">
    <property type="term" value="P:DNA-templated transcription initiation"/>
    <property type="evidence" value="ECO:0007669"/>
    <property type="project" value="InterPro"/>
</dbReference>
<dbReference type="GO" id="GO:0003677">
    <property type="term" value="F:DNA binding"/>
    <property type="evidence" value="ECO:0007669"/>
    <property type="project" value="InterPro"/>
</dbReference>
<dbReference type="SUPFAM" id="SSF88946">
    <property type="entry name" value="Sigma2 domain of RNA polymerase sigma factors"/>
    <property type="match status" value="1"/>
</dbReference>
<comment type="similarity">
    <text evidence="1">Belongs to the sigma-70 factor family. ECF subfamily.</text>
</comment>
<dbReference type="OrthoDB" id="1027298at2"/>
<dbReference type="SUPFAM" id="SSF88659">
    <property type="entry name" value="Sigma3 and sigma4 domains of RNA polymerase sigma factors"/>
    <property type="match status" value="1"/>
</dbReference>
<dbReference type="InterPro" id="IPR039425">
    <property type="entry name" value="RNA_pol_sigma-70-like"/>
</dbReference>
<keyword evidence="3" id="KW-0731">Sigma factor</keyword>
<evidence type="ECO:0000256" key="1">
    <source>
        <dbReference type="ARBA" id="ARBA00010641"/>
    </source>
</evidence>
<evidence type="ECO:0000256" key="2">
    <source>
        <dbReference type="ARBA" id="ARBA00023015"/>
    </source>
</evidence>
<evidence type="ECO:0000313" key="8">
    <source>
        <dbReference type="Proteomes" id="UP000053091"/>
    </source>
</evidence>
<dbReference type="InterPro" id="IPR014284">
    <property type="entry name" value="RNA_pol_sigma-70_dom"/>
</dbReference>
<dbReference type="Gene3D" id="1.10.10.10">
    <property type="entry name" value="Winged helix-like DNA-binding domain superfamily/Winged helix DNA-binding domain"/>
    <property type="match status" value="1"/>
</dbReference>
<dbReference type="EMBL" id="DF968182">
    <property type="protein sequence ID" value="GAP44170.1"/>
    <property type="molecule type" value="Genomic_DNA"/>
</dbReference>
<name>A0A0S7BTL3_9BACT</name>
<dbReference type="STRING" id="1678841.TBC1_112334"/>
<dbReference type="Pfam" id="PF04542">
    <property type="entry name" value="Sigma70_r2"/>
    <property type="match status" value="1"/>
</dbReference>
<dbReference type="PANTHER" id="PTHR43133:SF45">
    <property type="entry name" value="RNA POLYMERASE ECF-TYPE SIGMA FACTOR"/>
    <property type="match status" value="1"/>
</dbReference>
<dbReference type="NCBIfam" id="TIGR02937">
    <property type="entry name" value="sigma70-ECF"/>
    <property type="match status" value="1"/>
</dbReference>
<feature type="domain" description="RNA polymerase sigma-70 region 2" evidence="5">
    <location>
        <begin position="24"/>
        <end position="90"/>
    </location>
</feature>
<dbReference type="InterPro" id="IPR036388">
    <property type="entry name" value="WH-like_DNA-bd_sf"/>
</dbReference>
<dbReference type="RefSeq" id="WP_062042502.1">
    <property type="nucleotide sequence ID" value="NZ_DF968182.1"/>
</dbReference>
<evidence type="ECO:0000256" key="4">
    <source>
        <dbReference type="ARBA" id="ARBA00023163"/>
    </source>
</evidence>
<protein>
    <submittedName>
        <fullName evidence="7">RNA polymerase sigma factor, sigma-70 family</fullName>
    </submittedName>
</protein>
<dbReference type="PANTHER" id="PTHR43133">
    <property type="entry name" value="RNA POLYMERASE ECF-TYPE SIGMA FACTO"/>
    <property type="match status" value="1"/>
</dbReference>
<proteinExistence type="inferred from homology"/>
<dbReference type="InterPro" id="IPR013249">
    <property type="entry name" value="RNA_pol_sigma70_r4_t2"/>
</dbReference>
<keyword evidence="8" id="KW-1185">Reference proteome</keyword>
<keyword evidence="4" id="KW-0804">Transcription</keyword>
<dbReference type="InterPro" id="IPR013324">
    <property type="entry name" value="RNA_pol_sigma_r3/r4-like"/>
</dbReference>
<evidence type="ECO:0000313" key="7">
    <source>
        <dbReference type="EMBL" id="GAP44170.1"/>
    </source>
</evidence>
<evidence type="ECO:0000256" key="3">
    <source>
        <dbReference type="ARBA" id="ARBA00023082"/>
    </source>
</evidence>
<gene>
    <name evidence="7" type="ORF">TBC1_112334</name>
</gene>
<reference evidence="7" key="1">
    <citation type="journal article" date="2015" name="Genome Announc.">
        <title>Draft Genome Sequence of Bacteroidales Strain TBC1, a Novel Isolate from a Methanogenic Wastewater Treatment System.</title>
        <authorList>
            <person name="Tourlousse D.M."/>
            <person name="Matsuura N."/>
            <person name="Sun L."/>
            <person name="Toyonaga M."/>
            <person name="Kuroda K."/>
            <person name="Ohashi A."/>
            <person name="Cruz R."/>
            <person name="Yamaguchi T."/>
            <person name="Sekiguchi Y."/>
        </authorList>
    </citation>
    <scope>NUCLEOTIDE SEQUENCE [LARGE SCALE GENOMIC DNA]</scope>
    <source>
        <strain evidence="7">TBC1</strain>
    </source>
</reference>
<evidence type="ECO:0000259" key="6">
    <source>
        <dbReference type="Pfam" id="PF08281"/>
    </source>
</evidence>
<dbReference type="Gene3D" id="1.10.1740.10">
    <property type="match status" value="1"/>
</dbReference>
<evidence type="ECO:0000259" key="5">
    <source>
        <dbReference type="Pfam" id="PF04542"/>
    </source>
</evidence>
<dbReference type="Proteomes" id="UP000053091">
    <property type="component" value="Unassembled WGS sequence"/>
</dbReference>
<organism evidence="7">
    <name type="scientific">Lentimicrobium saccharophilum</name>
    <dbReference type="NCBI Taxonomy" id="1678841"/>
    <lineage>
        <taxon>Bacteria</taxon>
        <taxon>Pseudomonadati</taxon>
        <taxon>Bacteroidota</taxon>
        <taxon>Bacteroidia</taxon>
        <taxon>Bacteroidales</taxon>
        <taxon>Lentimicrobiaceae</taxon>
        <taxon>Lentimicrobium</taxon>
    </lineage>
</organism>
<sequence length="188" mass="21752">MNQNDDIKIIGSILEGNTANYSVLVDRYKDMVFSLILKVIRNREEAEEAAQDTFLKAFHALPGFKYEARFSTWLFRIAYNTAVSRTRKKSIITQAIDERMVENYSTDEVRENAGMLDEQQKIELMNAALKTLQKDELMLINLFYQHQQSVEEIGIITGLSVSNVKVKLHRIRKKLYAAMAERMQLKIA</sequence>
<dbReference type="Pfam" id="PF08281">
    <property type="entry name" value="Sigma70_r4_2"/>
    <property type="match status" value="1"/>
</dbReference>
<feature type="domain" description="RNA polymerase sigma factor 70 region 4 type 2" evidence="6">
    <location>
        <begin position="126"/>
        <end position="175"/>
    </location>
</feature>
<dbReference type="InterPro" id="IPR013325">
    <property type="entry name" value="RNA_pol_sigma_r2"/>
</dbReference>
<dbReference type="AlphaFoldDB" id="A0A0S7BTL3"/>
<keyword evidence="2" id="KW-0805">Transcription regulation</keyword>
<dbReference type="InterPro" id="IPR007627">
    <property type="entry name" value="RNA_pol_sigma70_r2"/>
</dbReference>
<accession>A0A0S7BTL3</accession>
<dbReference type="GO" id="GO:0016987">
    <property type="term" value="F:sigma factor activity"/>
    <property type="evidence" value="ECO:0007669"/>
    <property type="project" value="UniProtKB-KW"/>
</dbReference>